<proteinExistence type="predicted"/>
<protein>
    <submittedName>
        <fullName evidence="1">Aspartate aminotransferase chloroplastic</fullName>
    </submittedName>
</protein>
<organism evidence="1">
    <name type="scientific">Zea mays</name>
    <name type="common">Maize</name>
    <dbReference type="NCBI Taxonomy" id="4577"/>
    <lineage>
        <taxon>Eukaryota</taxon>
        <taxon>Viridiplantae</taxon>
        <taxon>Streptophyta</taxon>
        <taxon>Embryophyta</taxon>
        <taxon>Tracheophyta</taxon>
        <taxon>Spermatophyta</taxon>
        <taxon>Magnoliopsida</taxon>
        <taxon>Liliopsida</taxon>
        <taxon>Poales</taxon>
        <taxon>Poaceae</taxon>
        <taxon>PACMAD clade</taxon>
        <taxon>Panicoideae</taxon>
        <taxon>Andropogonodae</taxon>
        <taxon>Andropogoneae</taxon>
        <taxon>Tripsacinae</taxon>
        <taxon>Zea</taxon>
    </lineage>
</organism>
<reference evidence="1" key="1">
    <citation type="submission" date="2015-12" db="EMBL/GenBank/DDBJ databases">
        <title>Update maize B73 reference genome by single molecule sequencing technologies.</title>
        <authorList>
            <consortium name="Maize Genome Sequencing Project"/>
            <person name="Ware D."/>
        </authorList>
    </citation>
    <scope>NUCLEOTIDE SEQUENCE</scope>
    <source>
        <tissue evidence="1">Seedling</tissue>
    </source>
</reference>
<name>A0A1D6HNF8_MAIZE</name>
<evidence type="ECO:0000313" key="1">
    <source>
        <dbReference type="EMBL" id="AQK75830.1"/>
    </source>
</evidence>
<dbReference type="GO" id="GO:0008483">
    <property type="term" value="F:transaminase activity"/>
    <property type="evidence" value="ECO:0007669"/>
    <property type="project" value="UniProtKB-KW"/>
</dbReference>
<keyword evidence="1" id="KW-0032">Aminotransferase</keyword>
<sequence length="67" mass="6885">MATAAAFSVSSPAASAVAARSKAELRAVPCRHSVFGGVNQARTRTGCRVGITRKVTACWPSFPSCSS</sequence>
<keyword evidence="1" id="KW-0808">Transferase</keyword>
<gene>
    <name evidence="1" type="ORF">ZEAMMB73_Zm00001d018386</name>
</gene>
<dbReference type="EMBL" id="CM000781">
    <property type="protein sequence ID" value="AQK75830.1"/>
    <property type="molecule type" value="Genomic_DNA"/>
</dbReference>
<dbReference type="AlphaFoldDB" id="A0A1D6HNF8"/>
<accession>A0A1D6HNF8</accession>